<keyword evidence="1" id="KW-0732">Signal</keyword>
<gene>
    <name evidence="2" type="ORF">TWF694_001379</name>
</gene>
<name>A0AAV9XRN4_9PEZI</name>
<dbReference type="Proteomes" id="UP001365542">
    <property type="component" value="Unassembled WGS sequence"/>
</dbReference>
<dbReference type="EMBL" id="JAVHJO010000001">
    <property type="protein sequence ID" value="KAK6544693.1"/>
    <property type="molecule type" value="Genomic_DNA"/>
</dbReference>
<keyword evidence="3" id="KW-1185">Reference proteome</keyword>
<evidence type="ECO:0000256" key="1">
    <source>
        <dbReference type="SAM" id="SignalP"/>
    </source>
</evidence>
<evidence type="ECO:0000313" key="3">
    <source>
        <dbReference type="Proteomes" id="UP001365542"/>
    </source>
</evidence>
<reference evidence="2 3" key="1">
    <citation type="submission" date="2019-10" db="EMBL/GenBank/DDBJ databases">
        <authorList>
            <person name="Palmer J.M."/>
        </authorList>
    </citation>
    <scope>NUCLEOTIDE SEQUENCE [LARGE SCALE GENOMIC DNA]</scope>
    <source>
        <strain evidence="2 3">TWF694</strain>
    </source>
</reference>
<dbReference type="AlphaFoldDB" id="A0AAV9XRN4"/>
<comment type="caution">
    <text evidence="2">The sequence shown here is derived from an EMBL/GenBank/DDBJ whole genome shotgun (WGS) entry which is preliminary data.</text>
</comment>
<organism evidence="2 3">
    <name type="scientific">Orbilia ellipsospora</name>
    <dbReference type="NCBI Taxonomy" id="2528407"/>
    <lineage>
        <taxon>Eukaryota</taxon>
        <taxon>Fungi</taxon>
        <taxon>Dikarya</taxon>
        <taxon>Ascomycota</taxon>
        <taxon>Pezizomycotina</taxon>
        <taxon>Orbiliomycetes</taxon>
        <taxon>Orbiliales</taxon>
        <taxon>Orbiliaceae</taxon>
        <taxon>Orbilia</taxon>
    </lineage>
</organism>
<sequence length="147" mass="15638">MLLRNIISVAWYVTATAAALIANPKPVVGPILGSILDHVIDVKDVPELTKPILEILQIACKHISPVESGIKQGTIQLGREIDAVVQDPVTGAKVAKGLNEAISPILEAVKARVAVSEARIPAVSHFDRAAALISSRKLLTEYKSPPQ</sequence>
<accession>A0AAV9XRN4</accession>
<feature type="signal peptide" evidence="1">
    <location>
        <begin position="1"/>
        <end position="18"/>
    </location>
</feature>
<feature type="chain" id="PRO_5043620259" evidence="1">
    <location>
        <begin position="19"/>
        <end position="147"/>
    </location>
</feature>
<proteinExistence type="predicted"/>
<evidence type="ECO:0000313" key="2">
    <source>
        <dbReference type="EMBL" id="KAK6544693.1"/>
    </source>
</evidence>
<protein>
    <submittedName>
        <fullName evidence="2">Uncharacterized protein</fullName>
    </submittedName>
</protein>